<name>A0ABW5WFI0_9PSEU</name>
<dbReference type="InterPro" id="IPR008258">
    <property type="entry name" value="Transglycosylase_SLT_dom_1"/>
</dbReference>
<organism evidence="3 4">
    <name type="scientific">Prauserella oleivorans</name>
    <dbReference type="NCBI Taxonomy" id="1478153"/>
    <lineage>
        <taxon>Bacteria</taxon>
        <taxon>Bacillati</taxon>
        <taxon>Actinomycetota</taxon>
        <taxon>Actinomycetes</taxon>
        <taxon>Pseudonocardiales</taxon>
        <taxon>Pseudonocardiaceae</taxon>
        <taxon>Prauserella</taxon>
    </lineage>
</organism>
<proteinExistence type="predicted"/>
<feature type="compositionally biased region" description="Low complexity" evidence="1">
    <location>
        <begin position="111"/>
        <end position="130"/>
    </location>
</feature>
<evidence type="ECO:0000259" key="2">
    <source>
        <dbReference type="Pfam" id="PF01464"/>
    </source>
</evidence>
<dbReference type="SUPFAM" id="SSF53955">
    <property type="entry name" value="Lysozyme-like"/>
    <property type="match status" value="1"/>
</dbReference>
<feature type="region of interest" description="Disordered" evidence="1">
    <location>
        <begin position="66"/>
        <end position="174"/>
    </location>
</feature>
<feature type="compositionally biased region" description="Pro residues" evidence="1">
    <location>
        <begin position="155"/>
        <end position="171"/>
    </location>
</feature>
<evidence type="ECO:0000313" key="3">
    <source>
        <dbReference type="EMBL" id="MFD2802509.1"/>
    </source>
</evidence>
<dbReference type="Pfam" id="PF01464">
    <property type="entry name" value="SLT"/>
    <property type="match status" value="1"/>
</dbReference>
<reference evidence="4" key="1">
    <citation type="journal article" date="2019" name="Int. J. Syst. Evol. Microbiol.">
        <title>The Global Catalogue of Microorganisms (GCM) 10K type strain sequencing project: providing services to taxonomists for standard genome sequencing and annotation.</title>
        <authorList>
            <consortium name="The Broad Institute Genomics Platform"/>
            <consortium name="The Broad Institute Genome Sequencing Center for Infectious Disease"/>
            <person name="Wu L."/>
            <person name="Ma J."/>
        </authorList>
    </citation>
    <scope>NUCLEOTIDE SEQUENCE [LARGE SCALE GENOMIC DNA]</scope>
    <source>
        <strain evidence="4">IBRC-M 10906</strain>
    </source>
</reference>
<dbReference type="RefSeq" id="WP_377394264.1">
    <property type="nucleotide sequence ID" value="NZ_JBHSAN010000052.1"/>
</dbReference>
<evidence type="ECO:0000313" key="4">
    <source>
        <dbReference type="Proteomes" id="UP001597478"/>
    </source>
</evidence>
<accession>A0ABW5WFI0</accession>
<protein>
    <submittedName>
        <fullName evidence="3">Transglycosylase SLT domain-containing protein</fullName>
    </submittedName>
</protein>
<sequence>MEWHNLPENAKKIFAKIAPTPQKNPTSLENPAPAKLNRSLRDAVRGYVSVGLLAVAVTGVVSQGALGDDEQPASAAKASPASAENAAVVREHTQFGVAQPADQARSEADAKAAAPAAKAAGQGGAAQSKSDGGKKVAEVAQPKPAAQPKAAPAPQAAPKPAPAPAPKPAPAPAGDRVDRWIHQAIVIMKSKGVPVSHADKDEIRTVIEKESSGDPKAINLWDSNAEKGTPSKGLMQTIDPTFDAHKLPGHDDIYNPVDNIIAGVRYTLDRYGSFDEHPGLASMSDGGDYQGY</sequence>
<dbReference type="InterPro" id="IPR023346">
    <property type="entry name" value="Lysozyme-like_dom_sf"/>
</dbReference>
<dbReference type="CDD" id="cd13402">
    <property type="entry name" value="LT_TF-like"/>
    <property type="match status" value="1"/>
</dbReference>
<dbReference type="Gene3D" id="1.10.530.10">
    <property type="match status" value="1"/>
</dbReference>
<comment type="caution">
    <text evidence="3">The sequence shown here is derived from an EMBL/GenBank/DDBJ whole genome shotgun (WGS) entry which is preliminary data.</text>
</comment>
<gene>
    <name evidence="3" type="ORF">ACFS2C_24265</name>
</gene>
<feature type="compositionally biased region" description="Low complexity" evidence="1">
    <location>
        <begin position="140"/>
        <end position="154"/>
    </location>
</feature>
<keyword evidence="4" id="KW-1185">Reference proteome</keyword>
<feature type="compositionally biased region" description="Low complexity" evidence="1">
    <location>
        <begin position="73"/>
        <end position="87"/>
    </location>
</feature>
<feature type="domain" description="Transglycosylase SLT" evidence="2">
    <location>
        <begin position="198"/>
        <end position="282"/>
    </location>
</feature>
<evidence type="ECO:0000256" key="1">
    <source>
        <dbReference type="SAM" id="MobiDB-lite"/>
    </source>
</evidence>
<dbReference type="Proteomes" id="UP001597478">
    <property type="component" value="Unassembled WGS sequence"/>
</dbReference>
<dbReference type="EMBL" id="JBHUOF010000048">
    <property type="protein sequence ID" value="MFD2802509.1"/>
    <property type="molecule type" value="Genomic_DNA"/>
</dbReference>